<keyword evidence="1" id="KW-0812">Transmembrane</keyword>
<dbReference type="SUPFAM" id="SSF56601">
    <property type="entry name" value="beta-lactamase/transpeptidase-like"/>
    <property type="match status" value="1"/>
</dbReference>
<gene>
    <name evidence="4" type="ORF">FVW59_17850</name>
</gene>
<feature type="transmembrane region" description="Helical" evidence="1">
    <location>
        <begin position="607"/>
        <end position="626"/>
    </location>
</feature>
<organism evidence="4 5">
    <name type="scientific">Parahaliea aestuarii</name>
    <dbReference type="NCBI Taxonomy" id="1852021"/>
    <lineage>
        <taxon>Bacteria</taxon>
        <taxon>Pseudomonadati</taxon>
        <taxon>Pseudomonadota</taxon>
        <taxon>Gammaproteobacteria</taxon>
        <taxon>Cellvibrionales</taxon>
        <taxon>Halieaceae</taxon>
        <taxon>Parahaliea</taxon>
    </lineage>
</organism>
<dbReference type="InterPro" id="IPR012338">
    <property type="entry name" value="Beta-lactam/transpept-like"/>
</dbReference>
<dbReference type="PANTHER" id="PTHR46825:SF9">
    <property type="entry name" value="BETA-LACTAMASE-RELATED DOMAIN-CONTAINING PROTEIN"/>
    <property type="match status" value="1"/>
</dbReference>
<feature type="transmembrane region" description="Helical" evidence="1">
    <location>
        <begin position="532"/>
        <end position="553"/>
    </location>
</feature>
<keyword evidence="2" id="KW-0732">Signal</keyword>
<dbReference type="InterPro" id="IPR001466">
    <property type="entry name" value="Beta-lactam-related"/>
</dbReference>
<dbReference type="InterPro" id="IPR050491">
    <property type="entry name" value="AmpC-like"/>
</dbReference>
<dbReference type="RefSeq" id="WP_148065742.1">
    <property type="nucleotide sequence ID" value="NZ_VRYZ01000009.1"/>
</dbReference>
<feature type="chain" id="PRO_5022833628" evidence="2">
    <location>
        <begin position="25"/>
        <end position="632"/>
    </location>
</feature>
<protein>
    <submittedName>
        <fullName evidence="4">Serine hydrolase</fullName>
    </submittedName>
</protein>
<feature type="transmembrane region" description="Helical" evidence="1">
    <location>
        <begin position="559"/>
        <end position="586"/>
    </location>
</feature>
<evidence type="ECO:0000313" key="4">
    <source>
        <dbReference type="EMBL" id="TXS89380.1"/>
    </source>
</evidence>
<dbReference type="AlphaFoldDB" id="A0A5C8ZNR6"/>
<dbReference type="Proteomes" id="UP000321933">
    <property type="component" value="Unassembled WGS sequence"/>
</dbReference>
<comment type="caution">
    <text evidence="4">The sequence shown here is derived from an EMBL/GenBank/DDBJ whole genome shotgun (WGS) entry which is preliminary data.</text>
</comment>
<dbReference type="PANTHER" id="PTHR46825">
    <property type="entry name" value="D-ALANYL-D-ALANINE-CARBOXYPEPTIDASE/ENDOPEPTIDASE AMPH"/>
    <property type="match status" value="1"/>
</dbReference>
<sequence length="632" mass="69698">MPYPHFSRLAVVVLLAFCSIGLRAQAPVSDVTDPAIVEAFVDGAVKPAMQEHHSPSGVVAVMKGGEVILVKGYGHQNLEQGIPVDGEQTMFRPGSISKLFTWIAVMQLVEQGRLDLDVDVNTYLKTFEVADTWPGKPVTLRHIMTHTAGFEDGALGFLIVDDVARIKPLAESLAYYQPKRVFPPGKRVAYSNWGTALAGLIVANVSGQAYNDYVKANIFDVLGMEHATFAEPLPESLEPYMARAYRFRAGQYEETPYEIISNFGPAGAAAVSASAMLRFARALLNGGELEGRRILQAETLQQMLDQGFVHDERVRGVGLGFLKYQYGPTGFNSFGHDGATSRFFSHFGVSSSEDFMLFSSFSGPEGGAVNRKFVKAFYDEFFPVPVPALEPPTDFAERASRYAGVYNSSRANFSTLESVLRALGGMKVVPMPDNTLLVGEKRYIEVEPLLFREQYGSGRIAFQEAADGAIDGFVMDGFGVFQMYRVPFYETADVTLLLVGLIVLVAALSFIRIGYQWRAIRGGPADERRVEYVTLAFAVCTVAFFGLVGLGLSSGLDTFYFAIAGTIKAALVFPLLLVPITLFHIYQSAQVWRQGLFAGYWPRVRHSLVSLVGLLAIWFYFYWNLIGFNYMT</sequence>
<keyword evidence="1" id="KW-0472">Membrane</keyword>
<evidence type="ECO:0000256" key="1">
    <source>
        <dbReference type="SAM" id="Phobius"/>
    </source>
</evidence>
<feature type="domain" description="Beta-lactamase-related" evidence="3">
    <location>
        <begin position="41"/>
        <end position="344"/>
    </location>
</feature>
<dbReference type="Gene3D" id="3.40.710.10">
    <property type="entry name" value="DD-peptidase/beta-lactamase superfamily"/>
    <property type="match status" value="1"/>
</dbReference>
<dbReference type="Pfam" id="PF00144">
    <property type="entry name" value="Beta-lactamase"/>
    <property type="match status" value="1"/>
</dbReference>
<dbReference type="GO" id="GO:0016787">
    <property type="term" value="F:hydrolase activity"/>
    <property type="evidence" value="ECO:0007669"/>
    <property type="project" value="UniProtKB-KW"/>
</dbReference>
<reference evidence="4 5" key="1">
    <citation type="submission" date="2019-08" db="EMBL/GenBank/DDBJ databases">
        <title>Parahaliea maris sp. nov., isolated from the surface seawater.</title>
        <authorList>
            <person name="Liu Y."/>
        </authorList>
    </citation>
    <scope>NUCLEOTIDE SEQUENCE [LARGE SCALE GENOMIC DNA]</scope>
    <source>
        <strain evidence="4 5">S2-26</strain>
    </source>
</reference>
<feature type="transmembrane region" description="Helical" evidence="1">
    <location>
        <begin position="494"/>
        <end position="511"/>
    </location>
</feature>
<evidence type="ECO:0000256" key="2">
    <source>
        <dbReference type="SAM" id="SignalP"/>
    </source>
</evidence>
<evidence type="ECO:0000259" key="3">
    <source>
        <dbReference type="Pfam" id="PF00144"/>
    </source>
</evidence>
<keyword evidence="1" id="KW-1133">Transmembrane helix</keyword>
<name>A0A5C8ZNR6_9GAMM</name>
<accession>A0A5C8ZNR6</accession>
<feature type="signal peptide" evidence="2">
    <location>
        <begin position="1"/>
        <end position="24"/>
    </location>
</feature>
<dbReference type="OrthoDB" id="119951at2"/>
<evidence type="ECO:0000313" key="5">
    <source>
        <dbReference type="Proteomes" id="UP000321933"/>
    </source>
</evidence>
<dbReference type="EMBL" id="VRYZ01000009">
    <property type="protein sequence ID" value="TXS89380.1"/>
    <property type="molecule type" value="Genomic_DNA"/>
</dbReference>
<proteinExistence type="predicted"/>
<keyword evidence="4" id="KW-0378">Hydrolase</keyword>
<keyword evidence="5" id="KW-1185">Reference proteome</keyword>